<dbReference type="SUPFAM" id="SSF52540">
    <property type="entry name" value="P-loop containing nucleoside triphosphate hydrolases"/>
    <property type="match status" value="1"/>
</dbReference>
<evidence type="ECO:0000256" key="2">
    <source>
        <dbReference type="ARBA" id="ARBA00022614"/>
    </source>
</evidence>
<keyword evidence="13" id="KW-1185">Reference proteome</keyword>
<dbReference type="InterPro" id="IPR032675">
    <property type="entry name" value="LRR_dom_sf"/>
</dbReference>
<dbReference type="GO" id="GO:0009626">
    <property type="term" value="P:plant-type hypersensitive response"/>
    <property type="evidence" value="ECO:0007669"/>
    <property type="project" value="UniProtKB-ARBA"/>
</dbReference>
<dbReference type="Gene3D" id="1.10.10.10">
    <property type="entry name" value="Winged helix-like DNA-binding domain superfamily/Winged helix DNA-binding domain"/>
    <property type="match status" value="1"/>
</dbReference>
<evidence type="ECO:0000256" key="1">
    <source>
        <dbReference type="ARBA" id="ARBA00008894"/>
    </source>
</evidence>
<feature type="domain" description="Disease resistance N-terminal" evidence="9">
    <location>
        <begin position="51"/>
        <end position="135"/>
    </location>
</feature>
<evidence type="ECO:0000256" key="6">
    <source>
        <dbReference type="ARBA" id="ARBA00022840"/>
    </source>
</evidence>
<dbReference type="PRINTS" id="PR00364">
    <property type="entry name" value="DISEASERSIST"/>
</dbReference>
<dbReference type="AlphaFoldDB" id="A0A8T0MTP3"/>
<feature type="domain" description="Disease resistance R13L4/SHOC-2-like LRR" evidence="11">
    <location>
        <begin position="603"/>
        <end position="713"/>
    </location>
</feature>
<organism evidence="12 13">
    <name type="scientific">Panicum virgatum</name>
    <name type="common">Blackwell switchgrass</name>
    <dbReference type="NCBI Taxonomy" id="38727"/>
    <lineage>
        <taxon>Eukaryota</taxon>
        <taxon>Viridiplantae</taxon>
        <taxon>Streptophyta</taxon>
        <taxon>Embryophyta</taxon>
        <taxon>Tracheophyta</taxon>
        <taxon>Spermatophyta</taxon>
        <taxon>Magnoliopsida</taxon>
        <taxon>Liliopsida</taxon>
        <taxon>Poales</taxon>
        <taxon>Poaceae</taxon>
        <taxon>PACMAD clade</taxon>
        <taxon>Panicoideae</taxon>
        <taxon>Panicodae</taxon>
        <taxon>Paniceae</taxon>
        <taxon>Panicinae</taxon>
        <taxon>Panicum</taxon>
        <taxon>Panicum sect. Hiantes</taxon>
    </lineage>
</organism>
<evidence type="ECO:0000256" key="7">
    <source>
        <dbReference type="ARBA" id="ARBA00023054"/>
    </source>
</evidence>
<dbReference type="Proteomes" id="UP000823388">
    <property type="component" value="Chromosome 9N"/>
</dbReference>
<evidence type="ECO:0000259" key="8">
    <source>
        <dbReference type="Pfam" id="PF00931"/>
    </source>
</evidence>
<keyword evidence="3" id="KW-0677">Repeat</keyword>
<keyword evidence="2" id="KW-0433">Leucine-rich repeat</keyword>
<keyword evidence="4" id="KW-0547">Nucleotide-binding</keyword>
<keyword evidence="7" id="KW-0175">Coiled coil</keyword>
<keyword evidence="5" id="KW-0611">Plant defense</keyword>
<dbReference type="PANTHER" id="PTHR36766">
    <property type="entry name" value="PLANT BROAD-SPECTRUM MILDEW RESISTANCE PROTEIN RPW8"/>
    <property type="match status" value="1"/>
</dbReference>
<dbReference type="Pfam" id="PF23559">
    <property type="entry name" value="WHD_DRP"/>
    <property type="match status" value="1"/>
</dbReference>
<dbReference type="GO" id="GO:0043531">
    <property type="term" value="F:ADP binding"/>
    <property type="evidence" value="ECO:0007669"/>
    <property type="project" value="InterPro"/>
</dbReference>
<evidence type="ECO:0000259" key="10">
    <source>
        <dbReference type="Pfam" id="PF23559"/>
    </source>
</evidence>
<dbReference type="InterPro" id="IPR055414">
    <property type="entry name" value="LRR_R13L4/SHOC2-like"/>
</dbReference>
<protein>
    <recommendedName>
        <fullName evidence="14">Disease resistance protein RGA3</fullName>
    </recommendedName>
</protein>
<dbReference type="InterPro" id="IPR036388">
    <property type="entry name" value="WH-like_DNA-bd_sf"/>
</dbReference>
<evidence type="ECO:0008006" key="14">
    <source>
        <dbReference type="Google" id="ProtNLM"/>
    </source>
</evidence>
<evidence type="ECO:0000313" key="12">
    <source>
        <dbReference type="EMBL" id="KAG2540088.1"/>
    </source>
</evidence>
<sequence>MPKSLVGTDLEPGKSTPYVLPVSLGSCLVPSPDGWVLKTMAEILLSSFAMSILRKVSSFATGHGIAKITSAWNVQKELSKLETSLRFICGVLLDAESKHTTSTSLKEWLEKLKDAVYDIDDILDDISTEALICRADKRVVTQAKSLLISPFVFSRRIREIREKLDEIAVNRRDFGLRELTLDGQNSSMENNKRQTYSFLYQPDIVGRDLDRDEIVHNILRAADSYALFVLPILGLGGIGKTALAKMVFHDVRVNKKFSKMIWACISDEFDMKKILQDIIESATGEICKHLNLEHLQIKLVRILQNHNYFLVLDDMWTDNVNKWKDLKHLLSSGAKGSVIIVTTRKSTVASVVGSSKPHKVGALQFQECMQIFTRCAFGEGEEEKFPKLLKIGKSIVDKCAGVPLAVKTLGSLLRTKRREKEWLRVRDDGLWEIKQDEDDILPVLKLSYNALPTDLKPCLSYLSIFPKDYLYYTRCIVMLWMAQGLLHSNSRSEASEDVGYSYINELMGSSFFQDALMTFDESMPHCKMHDIVHDLARYVLGRDLAIVSCETSEVSETIRHLVWDRKEFLQEQEFPKELTKARKARTFATSYNHGVMSKSFLEVLLSKFSFLRVLILSEVSIDELPDSVGNLKHLRYLDLTWNRSIRFLPNTLHRLLNLQTLDLFHCDQLLELPRDMDKLMNLRYFSLTSKLKCLPEVGIRSWTSLTSLQLHSCSELTSLTEGIGFLTALQTLWINDCPKLPSLPASMKHLSSLQELYIDNCLELDLMETAEAMEGLRSLRTLQIVGLPKLGHLPESLCSASDTLQYLLIKHCVRLSKLPNCLQDFTSLQRVIIMDCPGCMRSNGDDYNLIRRHVPEVYIEE</sequence>
<dbReference type="FunFam" id="3.40.50.300:FF:001091">
    <property type="entry name" value="Probable disease resistance protein At1g61300"/>
    <property type="match status" value="1"/>
</dbReference>
<dbReference type="SUPFAM" id="SSF52058">
    <property type="entry name" value="L domain-like"/>
    <property type="match status" value="1"/>
</dbReference>
<reference evidence="12" key="1">
    <citation type="submission" date="2020-05" db="EMBL/GenBank/DDBJ databases">
        <title>WGS assembly of Panicum virgatum.</title>
        <authorList>
            <person name="Lovell J.T."/>
            <person name="Jenkins J."/>
            <person name="Shu S."/>
            <person name="Juenger T.E."/>
            <person name="Schmutz J."/>
        </authorList>
    </citation>
    <scope>NUCLEOTIDE SEQUENCE</scope>
    <source>
        <strain evidence="12">AP13</strain>
    </source>
</reference>
<gene>
    <name evidence="12" type="ORF">PVAP13_9NG528000</name>
</gene>
<feature type="domain" description="Disease resistance protein winged helix" evidence="10">
    <location>
        <begin position="464"/>
        <end position="536"/>
    </location>
</feature>
<dbReference type="Pfam" id="PF18052">
    <property type="entry name" value="Rx_N"/>
    <property type="match status" value="1"/>
</dbReference>
<dbReference type="Gene3D" id="1.20.5.4130">
    <property type="match status" value="1"/>
</dbReference>
<dbReference type="Gene3D" id="1.10.8.430">
    <property type="entry name" value="Helical domain of apoptotic protease-activating factors"/>
    <property type="match status" value="1"/>
</dbReference>
<accession>A0A8T0MTP3</accession>
<keyword evidence="6" id="KW-0067">ATP-binding</keyword>
<proteinExistence type="inferred from homology"/>
<evidence type="ECO:0000259" key="11">
    <source>
        <dbReference type="Pfam" id="PF23598"/>
    </source>
</evidence>
<comment type="similarity">
    <text evidence="1">Belongs to the disease resistance NB-LRR family.</text>
</comment>
<evidence type="ECO:0000256" key="4">
    <source>
        <dbReference type="ARBA" id="ARBA00022741"/>
    </source>
</evidence>
<dbReference type="InterPro" id="IPR041118">
    <property type="entry name" value="Rx_N"/>
</dbReference>
<dbReference type="InterPro" id="IPR002182">
    <property type="entry name" value="NB-ARC"/>
</dbReference>
<evidence type="ECO:0000313" key="13">
    <source>
        <dbReference type="Proteomes" id="UP000823388"/>
    </source>
</evidence>
<dbReference type="InterPro" id="IPR058922">
    <property type="entry name" value="WHD_DRP"/>
</dbReference>
<dbReference type="InterPro" id="IPR042197">
    <property type="entry name" value="Apaf_helical"/>
</dbReference>
<dbReference type="PANTHER" id="PTHR36766:SF57">
    <property type="entry name" value="DISEASE RESISTANCE PROTEIN RGA1"/>
    <property type="match status" value="1"/>
</dbReference>
<dbReference type="PROSITE" id="PS51257">
    <property type="entry name" value="PROKAR_LIPOPROTEIN"/>
    <property type="match status" value="1"/>
</dbReference>
<dbReference type="GO" id="GO:0002758">
    <property type="term" value="P:innate immune response-activating signaling pathway"/>
    <property type="evidence" value="ECO:0007669"/>
    <property type="project" value="UniProtKB-ARBA"/>
</dbReference>
<dbReference type="Gene3D" id="3.80.10.10">
    <property type="entry name" value="Ribonuclease Inhibitor"/>
    <property type="match status" value="2"/>
</dbReference>
<evidence type="ECO:0000256" key="5">
    <source>
        <dbReference type="ARBA" id="ARBA00022821"/>
    </source>
</evidence>
<dbReference type="EMBL" id="CM029054">
    <property type="protein sequence ID" value="KAG2540088.1"/>
    <property type="molecule type" value="Genomic_DNA"/>
</dbReference>
<dbReference type="Gene3D" id="3.40.50.300">
    <property type="entry name" value="P-loop containing nucleotide triphosphate hydrolases"/>
    <property type="match status" value="1"/>
</dbReference>
<evidence type="ECO:0000259" key="9">
    <source>
        <dbReference type="Pfam" id="PF18052"/>
    </source>
</evidence>
<dbReference type="FunFam" id="1.10.10.10:FF:000322">
    <property type="entry name" value="Probable disease resistance protein At1g63360"/>
    <property type="match status" value="1"/>
</dbReference>
<dbReference type="GO" id="GO:0005524">
    <property type="term" value="F:ATP binding"/>
    <property type="evidence" value="ECO:0007669"/>
    <property type="project" value="UniProtKB-KW"/>
</dbReference>
<feature type="domain" description="NB-ARC" evidence="8">
    <location>
        <begin position="216"/>
        <end position="377"/>
    </location>
</feature>
<name>A0A8T0MTP3_PANVG</name>
<evidence type="ECO:0000256" key="3">
    <source>
        <dbReference type="ARBA" id="ARBA00022737"/>
    </source>
</evidence>
<dbReference type="InterPro" id="IPR027417">
    <property type="entry name" value="P-loop_NTPase"/>
</dbReference>
<dbReference type="GO" id="GO:0042742">
    <property type="term" value="P:defense response to bacterium"/>
    <property type="evidence" value="ECO:0007669"/>
    <property type="project" value="UniProtKB-ARBA"/>
</dbReference>
<comment type="caution">
    <text evidence="12">The sequence shown here is derived from an EMBL/GenBank/DDBJ whole genome shotgun (WGS) entry which is preliminary data.</text>
</comment>
<dbReference type="Pfam" id="PF23598">
    <property type="entry name" value="LRR_14"/>
    <property type="match status" value="1"/>
</dbReference>
<dbReference type="Pfam" id="PF00931">
    <property type="entry name" value="NB-ARC"/>
    <property type="match status" value="1"/>
</dbReference>